<dbReference type="AlphaFoldDB" id="A0A0D1C1I0"/>
<dbReference type="RefSeq" id="WP_043032368.1">
    <property type="nucleotide sequence ID" value="NZ_JXSU01000007.1"/>
</dbReference>
<evidence type="ECO:0000313" key="2">
    <source>
        <dbReference type="Proteomes" id="UP000032250"/>
    </source>
</evidence>
<dbReference type="Proteomes" id="UP000032250">
    <property type="component" value="Unassembled WGS sequence"/>
</dbReference>
<protein>
    <recommendedName>
        <fullName evidence="3">DUF2321 domain-containing protein</fullName>
    </recommendedName>
</protein>
<reference evidence="1 2" key="1">
    <citation type="submission" date="2014-06" db="EMBL/GenBank/DDBJ databases">
        <title>Genome characterization of distinct group I Clostridium botulinum lineages.</title>
        <authorList>
            <person name="Giordani F."/>
            <person name="Anselmo A."/>
            <person name="Fillo S."/>
            <person name="Palozzi A.M."/>
            <person name="Fortunato A."/>
            <person name="Gentile B."/>
            <person name="Ciammaruconi A."/>
            <person name="Anniballi F."/>
            <person name="De Medici D."/>
            <person name="Lista F."/>
        </authorList>
    </citation>
    <scope>NUCLEOTIDE SEQUENCE [LARGE SCALE GENOMIC DNA]</scope>
    <source>
        <strain evidence="1 2">B2 450</strain>
    </source>
</reference>
<comment type="caution">
    <text evidence="1">The sequence shown here is derived from an EMBL/GenBank/DDBJ whole genome shotgun (WGS) entry which is preliminary data.</text>
</comment>
<proteinExistence type="predicted"/>
<accession>A0A0D1C1I0</accession>
<dbReference type="Pfam" id="PF10083">
    <property type="entry name" value="DUF2321"/>
    <property type="match status" value="1"/>
</dbReference>
<dbReference type="InterPro" id="IPR016891">
    <property type="entry name" value="DUF2321"/>
</dbReference>
<name>A0A0D1C1I0_CLOBO</name>
<dbReference type="HOGENOM" id="CLU_137813_0_0_9"/>
<dbReference type="OrthoDB" id="2328009at2"/>
<sequence>MGSYRIAQICLNGHIVTDSYDTTPQFREKFCTKCGSKTIISCPNCSANIRGDYESDTVCYLGSTMHTTPAYCYNCGQPYPWTKSALESARLLINEDENLSEIEKQQFSESLPDLLVESPTPKTKVAVVRFKKFLGKAATYTAEGIRDIFVDVTSETIKKSLGL</sequence>
<gene>
    <name evidence="1" type="ORF">N495_15465</name>
</gene>
<evidence type="ECO:0000313" key="1">
    <source>
        <dbReference type="EMBL" id="KIS24906.1"/>
    </source>
</evidence>
<dbReference type="EMBL" id="JXSU01000007">
    <property type="protein sequence ID" value="KIS24906.1"/>
    <property type="molecule type" value="Genomic_DNA"/>
</dbReference>
<dbReference type="PATRIC" id="fig|1379739.3.peg.3488"/>
<organism evidence="1 2">
    <name type="scientific">Clostridium botulinum B2 450</name>
    <dbReference type="NCBI Taxonomy" id="1379739"/>
    <lineage>
        <taxon>Bacteria</taxon>
        <taxon>Bacillati</taxon>
        <taxon>Bacillota</taxon>
        <taxon>Clostridia</taxon>
        <taxon>Eubacteriales</taxon>
        <taxon>Clostridiaceae</taxon>
        <taxon>Clostridium</taxon>
    </lineage>
</organism>
<dbReference type="PIRSF" id="PIRSF028570">
    <property type="entry name" value="UCP028570"/>
    <property type="match status" value="1"/>
</dbReference>
<evidence type="ECO:0008006" key="3">
    <source>
        <dbReference type="Google" id="ProtNLM"/>
    </source>
</evidence>